<sequence length="75" mass="8769">METDEHPIVAMFRKRAEVLEARHAQRDPSEAISRLAIWISLNIDKLSSEDINELTDIGGLLLREQIRRSMIWRVK</sequence>
<dbReference type="RefSeq" id="WP_187595824.1">
    <property type="nucleotide sequence ID" value="NZ_CP060714.1"/>
</dbReference>
<evidence type="ECO:0000313" key="1">
    <source>
        <dbReference type="EMBL" id="QNN55551.1"/>
    </source>
</evidence>
<dbReference type="Proteomes" id="UP000515811">
    <property type="component" value="Chromosome"/>
</dbReference>
<dbReference type="KEGG" id="drg:H9K76_12880"/>
<organism evidence="1 2">
    <name type="scientific">Diaphorobacter ruginosibacter</name>
    <dbReference type="NCBI Taxonomy" id="1715720"/>
    <lineage>
        <taxon>Bacteria</taxon>
        <taxon>Pseudomonadati</taxon>
        <taxon>Pseudomonadota</taxon>
        <taxon>Betaproteobacteria</taxon>
        <taxon>Burkholderiales</taxon>
        <taxon>Comamonadaceae</taxon>
        <taxon>Diaphorobacter</taxon>
    </lineage>
</organism>
<keyword evidence="2" id="KW-1185">Reference proteome</keyword>
<dbReference type="EMBL" id="CP060714">
    <property type="protein sequence ID" value="QNN55551.1"/>
    <property type="molecule type" value="Genomic_DNA"/>
</dbReference>
<reference evidence="1 2" key="1">
    <citation type="submission" date="2020-08" db="EMBL/GenBank/DDBJ databases">
        <title>Genome sequence of Diaphorobacter ruginosibacter DSM 27467T.</title>
        <authorList>
            <person name="Hyun D.-W."/>
            <person name="Bae J.-W."/>
        </authorList>
    </citation>
    <scope>NUCLEOTIDE SEQUENCE [LARGE SCALE GENOMIC DNA]</scope>
    <source>
        <strain evidence="1 2">DSM 27467</strain>
    </source>
</reference>
<proteinExistence type="predicted"/>
<evidence type="ECO:0000313" key="2">
    <source>
        <dbReference type="Proteomes" id="UP000515811"/>
    </source>
</evidence>
<accession>A0A7G9RIX6</accession>
<gene>
    <name evidence="1" type="ORF">H9K76_12880</name>
</gene>
<name>A0A7G9RIX6_9BURK</name>
<protein>
    <submittedName>
        <fullName evidence="1">Uncharacterized protein</fullName>
    </submittedName>
</protein>
<dbReference type="AlphaFoldDB" id="A0A7G9RIX6"/>